<dbReference type="AlphaFoldDB" id="A0A4R1R658"/>
<evidence type="ECO:0000313" key="2">
    <source>
        <dbReference type="Proteomes" id="UP000295718"/>
    </source>
</evidence>
<protein>
    <recommendedName>
        <fullName evidence="3">Peptidase C39-like protein</fullName>
    </recommendedName>
</protein>
<dbReference type="STRING" id="1469948.GCA_000732725_02637"/>
<dbReference type="RefSeq" id="WP_031391315.1">
    <property type="nucleotide sequence ID" value="NZ_JPNB01000002.1"/>
</dbReference>
<name>A0A4R1R658_9FIRM</name>
<proteinExistence type="predicted"/>
<gene>
    <name evidence="1" type="ORF">EDD76_101132</name>
</gene>
<sequence>MKKTAIKCLYLAAVFFIALFIISAVVNQGNTEMTMEMGPATYPVIHMVVGGREVNSLHGYKESMECSYQRDSITPLGQGRKVNIAVDKYGETIEGLSFEVRSIDGERLVENTRLTEYKETEETIEAEFSIKDLIEENTEYMLVLLLTDSNGRTIYYYTRIIQTENYFADEKVDYVLDFHRKTFDKEAAKELTKYLESNSDGDNTTYSKVTIHSSFHQVTWGDLSVNKLTEPDITIKELASQTGALELNYLVSIEDGRQTKIYQIKEFYRIRYTSDRIYLLDFERTMNQIFDEKTDAYSNNKIDLGIIQLEDIDLAESDGGNVAAFTDGNRLYCYNVPDNKLSLLFSFYDGNYDDERTTWEKHEIKILNVDEAGNVQFIVYGYMNRGKHEGEVGISVYHFSGLLNTIEELAYIPSAGSYEILKAELEQLSYINKSAIFFFMHAGSIYAVNLEDCTCEVMVSGLIEGSYKVSDSNRMVVWQTGGDQYASKKLILMNLNTKEKIEIASGEESGAAEEYIAPLGFMGEDLIYGLAKSSDVVQDSTGSILFPMYNIKIQNESGEVLKTYRQTGIYVVGSEIQGNQISLLRLEKNEETGVYTEISNDQIVNTKIETAGSNTVEFIPTDKFEKIVQIVVKSNINTKTLKRLTPKEVLFEGGREIALEESEAEASRYFVYGKGGVEGIFTDEGNAVNLAYELSGIVVNEKGDYIWIKGNRSVKNQIMAIKEAAITEEKNSLAVCLDTILQYEGVMRNSEYLLNRGENILDIMKSNLEGVQVLDLTGCTLDAILYYTNKDIPVLATLNDGSAVLIVGFNELNTVLMDPLTGTIYKKGINDSKQMFEENGNRFITYVRGE</sequence>
<keyword evidence="2" id="KW-1185">Reference proteome</keyword>
<evidence type="ECO:0008006" key="3">
    <source>
        <dbReference type="Google" id="ProtNLM"/>
    </source>
</evidence>
<dbReference type="Proteomes" id="UP000295718">
    <property type="component" value="Unassembled WGS sequence"/>
</dbReference>
<dbReference type="SUPFAM" id="SSF69304">
    <property type="entry name" value="Tricorn protease N-terminal domain"/>
    <property type="match status" value="1"/>
</dbReference>
<organism evidence="1 2">
    <name type="scientific">Kineothrix alysoides</name>
    <dbReference type="NCBI Taxonomy" id="1469948"/>
    <lineage>
        <taxon>Bacteria</taxon>
        <taxon>Bacillati</taxon>
        <taxon>Bacillota</taxon>
        <taxon>Clostridia</taxon>
        <taxon>Lachnospirales</taxon>
        <taxon>Lachnospiraceae</taxon>
        <taxon>Kineothrix</taxon>
    </lineage>
</organism>
<accession>A0A4R1R658</accession>
<comment type="caution">
    <text evidence="1">The sequence shown here is derived from an EMBL/GenBank/DDBJ whole genome shotgun (WGS) entry which is preliminary data.</text>
</comment>
<dbReference type="EMBL" id="SLUO01000001">
    <property type="protein sequence ID" value="TCL61035.1"/>
    <property type="molecule type" value="Genomic_DNA"/>
</dbReference>
<dbReference type="OrthoDB" id="1761263at2"/>
<evidence type="ECO:0000313" key="1">
    <source>
        <dbReference type="EMBL" id="TCL61035.1"/>
    </source>
</evidence>
<dbReference type="Gene3D" id="3.90.70.10">
    <property type="entry name" value="Cysteine proteinases"/>
    <property type="match status" value="1"/>
</dbReference>
<reference evidence="1 2" key="1">
    <citation type="submission" date="2019-03" db="EMBL/GenBank/DDBJ databases">
        <title>Genomic Encyclopedia of Type Strains, Phase IV (KMG-IV): sequencing the most valuable type-strain genomes for metagenomic binning, comparative biology and taxonomic classification.</title>
        <authorList>
            <person name="Goeker M."/>
        </authorList>
    </citation>
    <scope>NUCLEOTIDE SEQUENCE [LARGE SCALE GENOMIC DNA]</scope>
    <source>
        <strain evidence="1 2">DSM 100556</strain>
    </source>
</reference>